<dbReference type="EC" id="2.3.1.274" evidence="8 10"/>
<evidence type="ECO:0000256" key="4">
    <source>
        <dbReference type="ARBA" id="ARBA00022679"/>
    </source>
</evidence>
<dbReference type="UniPathway" id="UPA00085"/>
<evidence type="ECO:0000256" key="7">
    <source>
        <dbReference type="ARBA" id="ARBA00023264"/>
    </source>
</evidence>
<dbReference type="Proteomes" id="UP000199602">
    <property type="component" value="Unassembled WGS sequence"/>
</dbReference>
<dbReference type="Pfam" id="PF02504">
    <property type="entry name" value="FA_synthesis"/>
    <property type="match status" value="1"/>
</dbReference>
<evidence type="ECO:0000256" key="10">
    <source>
        <dbReference type="HAMAP-Rule" id="MF_00019"/>
    </source>
</evidence>
<dbReference type="NCBIfam" id="TIGR00182">
    <property type="entry name" value="plsX"/>
    <property type="match status" value="1"/>
</dbReference>
<dbReference type="AlphaFoldDB" id="A0A1H0FFY8"/>
<keyword evidence="7 10" id="KW-1208">Phospholipid metabolism</keyword>
<evidence type="ECO:0000256" key="2">
    <source>
        <dbReference type="ARBA" id="ARBA00022490"/>
    </source>
</evidence>
<keyword evidence="5 10" id="KW-0443">Lipid metabolism</keyword>
<dbReference type="PANTHER" id="PTHR30100:SF1">
    <property type="entry name" value="PHOSPHATE ACYLTRANSFERASE"/>
    <property type="match status" value="1"/>
</dbReference>
<sequence>MSKKPCIAVDAMGGDHGPEVIVPGAIQAARTKNLSVVLVGDEGKIKNILGQENIKGLSIDICPASEVVGMEEKPSEVLRKRKDSSIQKAFLLARKGKVDGVVSAGNSGATLACGMFIVGRIKGIERPALASILPTEKKPVILIDVGANVDCKPIHLLQFGLMAEIFARDVLKIKEPKIGLLTIGEEEGKGNALTKESFNLFKLSSFNFIGNVEGRDIFTGNVDVIVCDGFVGNVALKLMEGLANSLTKILKQEVKKSLLAQIGFLLGRRALKNFSRKIDYAEYGGAPLLGLKKIALVCHGSSNSKAIKNAVLMAASFVRNKANLHLEEGLSMHREISLLSKKALENNTQQTKIK</sequence>
<reference evidence="11 12" key="1">
    <citation type="submission" date="2016-10" db="EMBL/GenBank/DDBJ databases">
        <authorList>
            <person name="de Groot N.N."/>
        </authorList>
    </citation>
    <scope>NUCLEOTIDE SEQUENCE [LARGE SCALE GENOMIC DNA]</scope>
    <source>
        <strain evidence="11 12">DSM 15269</strain>
    </source>
</reference>
<dbReference type="OrthoDB" id="9806408at2"/>
<dbReference type="InterPro" id="IPR003664">
    <property type="entry name" value="FA_synthesis"/>
</dbReference>
<dbReference type="PANTHER" id="PTHR30100">
    <property type="entry name" value="FATTY ACID/PHOSPHOLIPID SYNTHESIS PROTEIN PLSX"/>
    <property type="match status" value="1"/>
</dbReference>
<comment type="function">
    <text evidence="10">Catalyzes the reversible formation of acyl-phosphate (acyl-PO(4)) from acyl-[acyl-carrier-protein] (acyl-ACP). This enzyme utilizes acyl-ACP as fatty acyl donor, but not acyl-CoA.</text>
</comment>
<evidence type="ECO:0000256" key="5">
    <source>
        <dbReference type="ARBA" id="ARBA00023098"/>
    </source>
</evidence>
<dbReference type="GO" id="GO:0008654">
    <property type="term" value="P:phospholipid biosynthetic process"/>
    <property type="evidence" value="ECO:0007669"/>
    <property type="project" value="UniProtKB-KW"/>
</dbReference>
<evidence type="ECO:0000313" key="12">
    <source>
        <dbReference type="Proteomes" id="UP000199602"/>
    </source>
</evidence>
<dbReference type="HAMAP" id="MF_00019">
    <property type="entry name" value="PlsX"/>
    <property type="match status" value="1"/>
</dbReference>
<evidence type="ECO:0000313" key="11">
    <source>
        <dbReference type="EMBL" id="SDN93452.1"/>
    </source>
</evidence>
<comment type="catalytic activity">
    <reaction evidence="1 10">
        <text>a fatty acyl-[ACP] + phosphate = an acyl phosphate + holo-[ACP]</text>
        <dbReference type="Rhea" id="RHEA:42292"/>
        <dbReference type="Rhea" id="RHEA-COMP:9685"/>
        <dbReference type="Rhea" id="RHEA-COMP:14125"/>
        <dbReference type="ChEBI" id="CHEBI:43474"/>
        <dbReference type="ChEBI" id="CHEBI:59918"/>
        <dbReference type="ChEBI" id="CHEBI:64479"/>
        <dbReference type="ChEBI" id="CHEBI:138651"/>
        <dbReference type="EC" id="2.3.1.274"/>
    </reaction>
</comment>
<dbReference type="STRING" id="206665.SAMN04488516_11227"/>
<proteinExistence type="inferred from homology"/>
<dbReference type="RefSeq" id="WP_092066083.1">
    <property type="nucleotide sequence ID" value="NZ_FNIN01000012.1"/>
</dbReference>
<name>A0A1H0FFY8_9BACT</name>
<comment type="subcellular location">
    <subcellularLocation>
        <location evidence="10">Cytoplasm</location>
    </subcellularLocation>
    <text evidence="10">Associated with the membrane possibly through PlsY.</text>
</comment>
<keyword evidence="2 10" id="KW-0963">Cytoplasm</keyword>
<comment type="subunit">
    <text evidence="9 10">Homodimer. Probably interacts with PlsY.</text>
</comment>
<comment type="similarity">
    <text evidence="10">Belongs to the PlsX family.</text>
</comment>
<dbReference type="Gene3D" id="3.40.718.10">
    <property type="entry name" value="Isopropylmalate Dehydrogenase"/>
    <property type="match status" value="1"/>
</dbReference>
<evidence type="ECO:0000256" key="1">
    <source>
        <dbReference type="ARBA" id="ARBA00001232"/>
    </source>
</evidence>
<dbReference type="GO" id="GO:0005737">
    <property type="term" value="C:cytoplasm"/>
    <property type="evidence" value="ECO:0007669"/>
    <property type="project" value="UniProtKB-SubCell"/>
</dbReference>
<evidence type="ECO:0000256" key="9">
    <source>
        <dbReference type="ARBA" id="ARBA00046608"/>
    </source>
</evidence>
<keyword evidence="3 10" id="KW-0444">Lipid biosynthesis</keyword>
<keyword evidence="4 10" id="KW-0808">Transferase</keyword>
<dbReference type="PIRSF" id="PIRSF002465">
    <property type="entry name" value="Phsphlp_syn_PlsX"/>
    <property type="match status" value="1"/>
</dbReference>
<dbReference type="GO" id="GO:0006633">
    <property type="term" value="P:fatty acid biosynthetic process"/>
    <property type="evidence" value="ECO:0007669"/>
    <property type="project" value="UniProtKB-UniRule"/>
</dbReference>
<dbReference type="EMBL" id="FNIN01000012">
    <property type="protein sequence ID" value="SDN93452.1"/>
    <property type="molecule type" value="Genomic_DNA"/>
</dbReference>
<evidence type="ECO:0000256" key="8">
    <source>
        <dbReference type="ARBA" id="ARBA00024069"/>
    </source>
</evidence>
<evidence type="ECO:0000256" key="3">
    <source>
        <dbReference type="ARBA" id="ARBA00022516"/>
    </source>
</evidence>
<dbReference type="SUPFAM" id="SSF53659">
    <property type="entry name" value="Isocitrate/Isopropylmalate dehydrogenase-like"/>
    <property type="match status" value="1"/>
</dbReference>
<dbReference type="GO" id="GO:0043811">
    <property type="term" value="F:phosphate:acyl-[acyl carrier protein] acyltransferase activity"/>
    <property type="evidence" value="ECO:0007669"/>
    <property type="project" value="UniProtKB-UniRule"/>
</dbReference>
<accession>A0A1H0FFY8</accession>
<dbReference type="InterPro" id="IPR012281">
    <property type="entry name" value="Phospholipid_synth_PlsX-like"/>
</dbReference>
<protein>
    <recommendedName>
        <fullName evidence="8 10">Phosphate acyltransferase</fullName>
        <ecNumber evidence="8 10">2.3.1.274</ecNumber>
    </recommendedName>
    <alternativeName>
        <fullName evidence="10">Acyl-ACP phosphotransacylase</fullName>
    </alternativeName>
    <alternativeName>
        <fullName evidence="10">Acyl-[acyl-carrier-protein]--phosphate acyltransferase</fullName>
    </alternativeName>
    <alternativeName>
        <fullName evidence="10">Phosphate-acyl-ACP acyltransferase</fullName>
    </alternativeName>
</protein>
<comment type="pathway">
    <text evidence="10">Lipid metabolism; phospholipid metabolism.</text>
</comment>
<evidence type="ECO:0000256" key="6">
    <source>
        <dbReference type="ARBA" id="ARBA00023209"/>
    </source>
</evidence>
<keyword evidence="6 10" id="KW-0594">Phospholipid biosynthesis</keyword>
<keyword evidence="11" id="KW-0012">Acyltransferase</keyword>
<gene>
    <name evidence="10" type="primary">plsX</name>
    <name evidence="11" type="ORF">SAMN04488516_11227</name>
</gene>
<keyword evidence="12" id="KW-1185">Reference proteome</keyword>
<organism evidence="11 12">
    <name type="scientific">Desulfonauticus submarinus</name>
    <dbReference type="NCBI Taxonomy" id="206665"/>
    <lineage>
        <taxon>Bacteria</taxon>
        <taxon>Pseudomonadati</taxon>
        <taxon>Thermodesulfobacteriota</taxon>
        <taxon>Desulfovibrionia</taxon>
        <taxon>Desulfovibrionales</taxon>
        <taxon>Desulfonauticaceae</taxon>
        <taxon>Desulfonauticus</taxon>
    </lineage>
</organism>